<dbReference type="AlphaFoldDB" id="A0A918A2Y4"/>
<feature type="signal peptide" evidence="1">
    <location>
        <begin position="1"/>
        <end position="25"/>
    </location>
</feature>
<sequence length="89" mass="9301">MMRRILVGAAMVGALFGFSAAAASADVGPSTANTGSAVLGQWAVVDDATLANDVLNDSLKYVNVLSAVNLQNVDVDLLNNQTKTHEHHH</sequence>
<keyword evidence="3" id="KW-1185">Reference proteome</keyword>
<accession>A0A918A2Y4</accession>
<name>A0A918A2Y4_9ACTN</name>
<dbReference type="RefSeq" id="WP_189137840.1">
    <property type="nucleotide sequence ID" value="NZ_BMNK01000002.1"/>
</dbReference>
<evidence type="ECO:0000313" key="3">
    <source>
        <dbReference type="Proteomes" id="UP000660745"/>
    </source>
</evidence>
<dbReference type="EMBL" id="BMNK01000002">
    <property type="protein sequence ID" value="GGP03756.1"/>
    <property type="molecule type" value="Genomic_DNA"/>
</dbReference>
<gene>
    <name evidence="2" type="ORF">GCM10012278_16320</name>
</gene>
<evidence type="ECO:0000313" key="2">
    <source>
        <dbReference type="EMBL" id="GGP03756.1"/>
    </source>
</evidence>
<reference evidence="2" key="1">
    <citation type="journal article" date="2014" name="Int. J. Syst. Evol. Microbiol.">
        <title>Complete genome sequence of Corynebacterium casei LMG S-19264T (=DSM 44701T), isolated from a smear-ripened cheese.</title>
        <authorList>
            <consortium name="US DOE Joint Genome Institute (JGI-PGF)"/>
            <person name="Walter F."/>
            <person name="Albersmeier A."/>
            <person name="Kalinowski J."/>
            <person name="Ruckert C."/>
        </authorList>
    </citation>
    <scope>NUCLEOTIDE SEQUENCE</scope>
    <source>
        <strain evidence="2">CGMCC 4.7430</strain>
    </source>
</reference>
<feature type="chain" id="PRO_5039445940" evidence="1">
    <location>
        <begin position="26"/>
        <end position="89"/>
    </location>
</feature>
<protein>
    <submittedName>
        <fullName evidence="2">Uncharacterized protein</fullName>
    </submittedName>
</protein>
<dbReference type="Proteomes" id="UP000660745">
    <property type="component" value="Unassembled WGS sequence"/>
</dbReference>
<keyword evidence="1" id="KW-0732">Signal</keyword>
<organism evidence="2 3">
    <name type="scientific">Nonomuraea glycinis</name>
    <dbReference type="NCBI Taxonomy" id="2047744"/>
    <lineage>
        <taxon>Bacteria</taxon>
        <taxon>Bacillati</taxon>
        <taxon>Actinomycetota</taxon>
        <taxon>Actinomycetes</taxon>
        <taxon>Streptosporangiales</taxon>
        <taxon>Streptosporangiaceae</taxon>
        <taxon>Nonomuraea</taxon>
    </lineage>
</organism>
<comment type="caution">
    <text evidence="2">The sequence shown here is derived from an EMBL/GenBank/DDBJ whole genome shotgun (WGS) entry which is preliminary data.</text>
</comment>
<proteinExistence type="predicted"/>
<evidence type="ECO:0000256" key="1">
    <source>
        <dbReference type="SAM" id="SignalP"/>
    </source>
</evidence>
<reference evidence="2" key="2">
    <citation type="submission" date="2020-09" db="EMBL/GenBank/DDBJ databases">
        <authorList>
            <person name="Sun Q."/>
            <person name="Zhou Y."/>
        </authorList>
    </citation>
    <scope>NUCLEOTIDE SEQUENCE</scope>
    <source>
        <strain evidence="2">CGMCC 4.7430</strain>
    </source>
</reference>